<accession>A0A9X8WHK2</accession>
<dbReference type="AlphaFoldDB" id="A0A9X8WHK2"/>
<dbReference type="Proteomes" id="UP000185829">
    <property type="component" value="Unassembled WGS sequence"/>
</dbReference>
<reference evidence="1 2" key="1">
    <citation type="submission" date="2017-01" db="EMBL/GenBank/DDBJ databases">
        <authorList>
            <person name="Varghese N."/>
            <person name="Submissions S."/>
        </authorList>
    </citation>
    <scope>NUCLEOTIDE SEQUENCE [LARGE SCALE GENOMIC DNA]</scope>
    <source>
        <strain evidence="1 2">RUG2-6</strain>
    </source>
</reference>
<proteinExistence type="predicted"/>
<evidence type="ECO:0000313" key="2">
    <source>
        <dbReference type="Proteomes" id="UP000185829"/>
    </source>
</evidence>
<dbReference type="EMBL" id="FTMX01000001">
    <property type="protein sequence ID" value="SIQ18924.1"/>
    <property type="molecule type" value="Genomic_DNA"/>
</dbReference>
<evidence type="ECO:0000313" key="1">
    <source>
        <dbReference type="EMBL" id="SIQ18924.1"/>
    </source>
</evidence>
<gene>
    <name evidence="1" type="ORF">SAMN05878482_101594</name>
</gene>
<sequence length="41" mass="4713">MGQAPQYEIICDTFFIFREILTGICRFLVNNNCGLHHNLIG</sequence>
<organism evidence="1 2">
    <name type="scientific">Peribacillus simplex</name>
    <dbReference type="NCBI Taxonomy" id="1478"/>
    <lineage>
        <taxon>Bacteria</taxon>
        <taxon>Bacillati</taxon>
        <taxon>Bacillota</taxon>
        <taxon>Bacilli</taxon>
        <taxon>Bacillales</taxon>
        <taxon>Bacillaceae</taxon>
        <taxon>Peribacillus</taxon>
    </lineage>
</organism>
<name>A0A9X8WHK2_9BACI</name>
<protein>
    <submittedName>
        <fullName evidence="1">Uncharacterized protein</fullName>
    </submittedName>
</protein>
<comment type="caution">
    <text evidence="1">The sequence shown here is derived from an EMBL/GenBank/DDBJ whole genome shotgun (WGS) entry which is preliminary data.</text>
</comment>